<dbReference type="AlphaFoldDB" id="A0A6G4U4E8"/>
<sequence>MACGICGGIFAAAAILGASPAGAADAGNGDRDAVGEYKAATDTLPEQKLTAGQKELLAEKAADAKGAAARSAGAYGTKAIKSSGAIQQSQINSYYCGPATLVITQSAHDEVGGRSQTAAGNELNTTTAGTAWYGINADVPNPTGYPIPDVLNNRMPGAGYAPRALPYTPTAANKTAFRDAITHNTTGDYAIAGNAWEVVGGPHLVGHPNREIFHWVSIDGHSDDGAKTVQYRDPVGGVPTSVISWAASVPRTATISSDTITTIMGGRGYVW</sequence>
<dbReference type="EMBL" id="JAAKZV010000118">
    <property type="protein sequence ID" value="NGN66963.1"/>
    <property type="molecule type" value="Genomic_DNA"/>
</dbReference>
<protein>
    <recommendedName>
        <fullName evidence="4">Peptidase C39-like domain-containing protein</fullName>
    </recommendedName>
</protein>
<evidence type="ECO:0008006" key="4">
    <source>
        <dbReference type="Google" id="ProtNLM"/>
    </source>
</evidence>
<reference evidence="2 3" key="1">
    <citation type="submission" date="2020-02" db="EMBL/GenBank/DDBJ databases">
        <title>Whole-genome analyses of novel actinobacteria.</title>
        <authorList>
            <person name="Sahin N."/>
        </authorList>
    </citation>
    <scope>NUCLEOTIDE SEQUENCE [LARGE SCALE GENOMIC DNA]</scope>
    <source>
        <strain evidence="2 3">A7024</strain>
    </source>
</reference>
<evidence type="ECO:0000313" key="2">
    <source>
        <dbReference type="EMBL" id="NGN66963.1"/>
    </source>
</evidence>
<evidence type="ECO:0000313" key="3">
    <source>
        <dbReference type="Proteomes" id="UP000481583"/>
    </source>
</evidence>
<feature type="chain" id="PRO_5026159016" description="Peptidase C39-like domain-containing protein" evidence="1">
    <location>
        <begin position="24"/>
        <end position="271"/>
    </location>
</feature>
<name>A0A6G4U4E8_9ACTN</name>
<keyword evidence="3" id="KW-1185">Reference proteome</keyword>
<feature type="signal peptide" evidence="1">
    <location>
        <begin position="1"/>
        <end position="23"/>
    </location>
</feature>
<evidence type="ECO:0000256" key="1">
    <source>
        <dbReference type="SAM" id="SignalP"/>
    </source>
</evidence>
<keyword evidence="1" id="KW-0732">Signal</keyword>
<organism evidence="2 3">
    <name type="scientific">Streptomyces coryli</name>
    <dbReference type="NCBI Taxonomy" id="1128680"/>
    <lineage>
        <taxon>Bacteria</taxon>
        <taxon>Bacillati</taxon>
        <taxon>Actinomycetota</taxon>
        <taxon>Actinomycetes</taxon>
        <taxon>Kitasatosporales</taxon>
        <taxon>Streptomycetaceae</taxon>
        <taxon>Streptomyces</taxon>
    </lineage>
</organism>
<proteinExistence type="predicted"/>
<gene>
    <name evidence="2" type="ORF">G5C51_24030</name>
</gene>
<comment type="caution">
    <text evidence="2">The sequence shown here is derived from an EMBL/GenBank/DDBJ whole genome shotgun (WGS) entry which is preliminary data.</text>
</comment>
<accession>A0A6G4U4E8</accession>
<dbReference type="Proteomes" id="UP000481583">
    <property type="component" value="Unassembled WGS sequence"/>
</dbReference>